<dbReference type="InterPro" id="IPR050482">
    <property type="entry name" value="Sensor_HK_TwoCompSys"/>
</dbReference>
<dbReference type="InterPro" id="IPR036890">
    <property type="entry name" value="HATPase_C_sf"/>
</dbReference>
<dbReference type="InterPro" id="IPR003594">
    <property type="entry name" value="HATPase_dom"/>
</dbReference>
<dbReference type="SUPFAM" id="SSF55874">
    <property type="entry name" value="ATPase domain of HSP90 chaperone/DNA topoisomerase II/histidine kinase"/>
    <property type="match status" value="1"/>
</dbReference>
<dbReference type="RefSeq" id="WP_166585319.1">
    <property type="nucleotide sequence ID" value="NZ_WWEO01000041.1"/>
</dbReference>
<evidence type="ECO:0000256" key="1">
    <source>
        <dbReference type="ARBA" id="ARBA00022679"/>
    </source>
</evidence>
<dbReference type="PROSITE" id="PS50109">
    <property type="entry name" value="HIS_KIN"/>
    <property type="match status" value="1"/>
</dbReference>
<dbReference type="GO" id="GO:0000155">
    <property type="term" value="F:phosphorelay sensor kinase activity"/>
    <property type="evidence" value="ECO:0007669"/>
    <property type="project" value="InterPro"/>
</dbReference>
<dbReference type="CDD" id="cd16917">
    <property type="entry name" value="HATPase_UhpB-NarQ-NarX-like"/>
    <property type="match status" value="1"/>
</dbReference>
<dbReference type="AlphaFoldDB" id="A0A966DS91"/>
<keyword evidence="1" id="KW-0808">Transferase</keyword>
<evidence type="ECO:0000256" key="3">
    <source>
        <dbReference type="ARBA" id="ARBA00023012"/>
    </source>
</evidence>
<feature type="transmembrane region" description="Helical" evidence="4">
    <location>
        <begin position="6"/>
        <end position="32"/>
    </location>
</feature>
<keyword evidence="3" id="KW-0902">Two-component regulatory system</keyword>
<protein>
    <submittedName>
        <fullName evidence="6">Sensor histidine kinase</fullName>
    </submittedName>
</protein>
<reference evidence="6" key="1">
    <citation type="submission" date="2020-01" db="EMBL/GenBank/DDBJ databases">
        <authorList>
            <person name="Seo Y.L."/>
        </authorList>
    </citation>
    <scope>NUCLEOTIDE SEQUENCE</scope>
    <source>
        <strain evidence="6">R11</strain>
    </source>
</reference>
<dbReference type="Gene3D" id="3.30.565.10">
    <property type="entry name" value="Histidine kinase-like ATPase, C-terminal domain"/>
    <property type="match status" value="1"/>
</dbReference>
<evidence type="ECO:0000313" key="7">
    <source>
        <dbReference type="Proteomes" id="UP000638732"/>
    </source>
</evidence>
<evidence type="ECO:0000259" key="5">
    <source>
        <dbReference type="PROSITE" id="PS50109"/>
    </source>
</evidence>
<sequence length="274" mass="30487">MSDGFDFWVLLTVAIGILILFVLFIITILFIYQRRTFEHQKKITAIEQNLKQEILKTQIEVQDQTLTYVSREIHDNITQVLSFVKLSLGVSAKDPVQAQNKITESRELLSQAINDLRDLSKSMSFDTIKAAGLTKTIRLEIERINKSGLVKATFNVEGNEYSLGEKNELVIFRIFQETVNNALKHANARELKIQLLYSAKVFNLTIADDGDGFSTSIIDEHRGSGLKNLQNRASLIGAVATIESSPGNGCTVSIALDPLLENAYADGTYSNSLS</sequence>
<dbReference type="GO" id="GO:0046983">
    <property type="term" value="F:protein dimerization activity"/>
    <property type="evidence" value="ECO:0007669"/>
    <property type="project" value="InterPro"/>
</dbReference>
<proteinExistence type="predicted"/>
<evidence type="ECO:0000256" key="2">
    <source>
        <dbReference type="ARBA" id="ARBA00022777"/>
    </source>
</evidence>
<dbReference type="PANTHER" id="PTHR24421">
    <property type="entry name" value="NITRATE/NITRITE SENSOR PROTEIN NARX-RELATED"/>
    <property type="match status" value="1"/>
</dbReference>
<dbReference type="Proteomes" id="UP000638732">
    <property type="component" value="Unassembled WGS sequence"/>
</dbReference>
<dbReference type="Pfam" id="PF02518">
    <property type="entry name" value="HATPase_c"/>
    <property type="match status" value="1"/>
</dbReference>
<dbReference type="Pfam" id="PF07730">
    <property type="entry name" value="HisKA_3"/>
    <property type="match status" value="1"/>
</dbReference>
<organism evidence="6 7">
    <name type="scientific">Mucilaginibacter agri</name>
    <dbReference type="NCBI Taxonomy" id="2695265"/>
    <lineage>
        <taxon>Bacteria</taxon>
        <taxon>Pseudomonadati</taxon>
        <taxon>Bacteroidota</taxon>
        <taxon>Sphingobacteriia</taxon>
        <taxon>Sphingobacteriales</taxon>
        <taxon>Sphingobacteriaceae</taxon>
        <taxon>Mucilaginibacter</taxon>
    </lineage>
</organism>
<dbReference type="EMBL" id="WWEO01000041">
    <property type="protein sequence ID" value="NCD69340.1"/>
    <property type="molecule type" value="Genomic_DNA"/>
</dbReference>
<dbReference type="InterPro" id="IPR005467">
    <property type="entry name" value="His_kinase_dom"/>
</dbReference>
<evidence type="ECO:0000313" key="6">
    <source>
        <dbReference type="EMBL" id="NCD69340.1"/>
    </source>
</evidence>
<keyword evidence="2 6" id="KW-0418">Kinase</keyword>
<name>A0A966DS91_9SPHI</name>
<keyword evidence="4" id="KW-0812">Transmembrane</keyword>
<keyword evidence="4" id="KW-1133">Transmembrane helix</keyword>
<dbReference type="Gene3D" id="1.20.5.1930">
    <property type="match status" value="1"/>
</dbReference>
<dbReference type="GO" id="GO:0016020">
    <property type="term" value="C:membrane"/>
    <property type="evidence" value="ECO:0007669"/>
    <property type="project" value="InterPro"/>
</dbReference>
<evidence type="ECO:0000256" key="4">
    <source>
        <dbReference type="SAM" id="Phobius"/>
    </source>
</evidence>
<reference evidence="6" key="2">
    <citation type="submission" date="2020-10" db="EMBL/GenBank/DDBJ databases">
        <title>Mucilaginibacter sp. nov., isolated from soil.</title>
        <authorList>
            <person name="Jeon C.O."/>
        </authorList>
    </citation>
    <scope>NUCLEOTIDE SEQUENCE</scope>
    <source>
        <strain evidence="6">R11</strain>
    </source>
</reference>
<feature type="domain" description="Histidine kinase" evidence="5">
    <location>
        <begin position="68"/>
        <end position="260"/>
    </location>
</feature>
<keyword evidence="4" id="KW-0472">Membrane</keyword>
<dbReference type="InterPro" id="IPR011712">
    <property type="entry name" value="Sig_transdc_His_kin_sub3_dim/P"/>
</dbReference>
<comment type="caution">
    <text evidence="6">The sequence shown here is derived from an EMBL/GenBank/DDBJ whole genome shotgun (WGS) entry which is preliminary data.</text>
</comment>
<keyword evidence="7" id="KW-1185">Reference proteome</keyword>
<gene>
    <name evidence="6" type="ORF">GSY63_08220</name>
</gene>
<accession>A0A966DS91</accession>